<proteinExistence type="predicted"/>
<feature type="region of interest" description="Disordered" evidence="1">
    <location>
        <begin position="106"/>
        <end position="133"/>
    </location>
</feature>
<dbReference type="EMBL" id="LFJN01000012">
    <property type="protein sequence ID" value="KPI40359.1"/>
    <property type="molecule type" value="Genomic_DNA"/>
</dbReference>
<comment type="caution">
    <text evidence="3">The sequence shown here is derived from an EMBL/GenBank/DDBJ whole genome shotgun (WGS) entry which is preliminary data.</text>
</comment>
<evidence type="ECO:0000256" key="2">
    <source>
        <dbReference type="SAM" id="SignalP"/>
    </source>
</evidence>
<keyword evidence="4" id="KW-1185">Reference proteome</keyword>
<dbReference type="GeneID" id="28739960"/>
<sequence length="207" mass="22325">MCNLSLTTIASLGLVLGSGICAPLGRHGDTSLGPVVDISNTHLPESNDGLEHGKRGTIGDTIDRLPVYADSTGIGLKYGDNWPRDLGETQARHAKVVVAMGSVRRTDSDSDLTDSDLTDSGTDNSEEDGVAVNKQKDKVVDAISDEHADLMQRSPGRYRRSEILARGLASAIRDNEDEFSTFDTRAKLKQGENELSRRCHGNRGYIG</sequence>
<accession>A0A0N0NML9</accession>
<evidence type="ECO:0000256" key="1">
    <source>
        <dbReference type="SAM" id="MobiDB-lite"/>
    </source>
</evidence>
<dbReference type="RefSeq" id="XP_018000322.1">
    <property type="nucleotide sequence ID" value="XM_018148080.1"/>
</dbReference>
<dbReference type="AlphaFoldDB" id="A0A0N0NML9"/>
<dbReference type="VEuPathDB" id="FungiDB:AB675_7692"/>
<evidence type="ECO:0000313" key="4">
    <source>
        <dbReference type="Proteomes" id="UP000038010"/>
    </source>
</evidence>
<reference evidence="3 4" key="1">
    <citation type="submission" date="2015-06" db="EMBL/GenBank/DDBJ databases">
        <title>Draft genome of the ant-associated black yeast Phialophora attae CBS 131958.</title>
        <authorList>
            <person name="Moreno L.F."/>
            <person name="Stielow B.J."/>
            <person name="de Hoog S."/>
            <person name="Vicente V.A."/>
            <person name="Weiss V.A."/>
            <person name="de Vries M."/>
            <person name="Cruz L.M."/>
            <person name="Souza E.M."/>
        </authorList>
    </citation>
    <scope>NUCLEOTIDE SEQUENCE [LARGE SCALE GENOMIC DNA]</scope>
    <source>
        <strain evidence="3 4">CBS 131958</strain>
    </source>
</reference>
<dbReference type="Proteomes" id="UP000038010">
    <property type="component" value="Unassembled WGS sequence"/>
</dbReference>
<feature type="chain" id="PRO_5005856750" evidence="2">
    <location>
        <begin position="18"/>
        <end position="207"/>
    </location>
</feature>
<evidence type="ECO:0000313" key="3">
    <source>
        <dbReference type="EMBL" id="KPI40359.1"/>
    </source>
</evidence>
<keyword evidence="2" id="KW-0732">Signal</keyword>
<organism evidence="3 4">
    <name type="scientific">Cyphellophora attinorum</name>
    <dbReference type="NCBI Taxonomy" id="1664694"/>
    <lineage>
        <taxon>Eukaryota</taxon>
        <taxon>Fungi</taxon>
        <taxon>Dikarya</taxon>
        <taxon>Ascomycota</taxon>
        <taxon>Pezizomycotina</taxon>
        <taxon>Eurotiomycetes</taxon>
        <taxon>Chaetothyriomycetidae</taxon>
        <taxon>Chaetothyriales</taxon>
        <taxon>Cyphellophoraceae</taxon>
        <taxon>Cyphellophora</taxon>
    </lineage>
</organism>
<name>A0A0N0NML9_9EURO</name>
<protein>
    <submittedName>
        <fullName evidence="3">Uncharacterized protein</fullName>
    </submittedName>
</protein>
<feature type="signal peptide" evidence="2">
    <location>
        <begin position="1"/>
        <end position="17"/>
    </location>
</feature>
<gene>
    <name evidence="3" type="ORF">AB675_7692</name>
</gene>